<evidence type="ECO:0000313" key="3">
    <source>
        <dbReference type="EMBL" id="TVU18031.1"/>
    </source>
</evidence>
<dbReference type="SMART" id="SM00327">
    <property type="entry name" value="VWA"/>
    <property type="match status" value="1"/>
</dbReference>
<organism evidence="3 4">
    <name type="scientific">Eragrostis curvula</name>
    <name type="common">weeping love grass</name>
    <dbReference type="NCBI Taxonomy" id="38414"/>
    <lineage>
        <taxon>Eukaryota</taxon>
        <taxon>Viridiplantae</taxon>
        <taxon>Streptophyta</taxon>
        <taxon>Embryophyta</taxon>
        <taxon>Tracheophyta</taxon>
        <taxon>Spermatophyta</taxon>
        <taxon>Magnoliopsida</taxon>
        <taxon>Liliopsida</taxon>
        <taxon>Poales</taxon>
        <taxon>Poaceae</taxon>
        <taxon>PACMAD clade</taxon>
        <taxon>Chloridoideae</taxon>
        <taxon>Eragrostideae</taxon>
        <taxon>Eragrostidinae</taxon>
        <taxon>Eragrostis</taxon>
    </lineage>
</organism>
<gene>
    <name evidence="3" type="ORF">EJB05_34098</name>
</gene>
<accession>A0A5J9U4J9</accession>
<dbReference type="Pfam" id="PF13519">
    <property type="entry name" value="VWA_2"/>
    <property type="match status" value="1"/>
</dbReference>
<dbReference type="Gramene" id="TVU18031">
    <property type="protein sequence ID" value="TVU18031"/>
    <property type="gene ID" value="EJB05_34098"/>
</dbReference>
<dbReference type="PANTHER" id="PTHR10579:SF57">
    <property type="entry name" value="OS11G0687100 PROTEIN"/>
    <property type="match status" value="1"/>
</dbReference>
<proteinExistence type="predicted"/>
<dbReference type="AlphaFoldDB" id="A0A5J9U4J9"/>
<dbReference type="InterPro" id="IPR002035">
    <property type="entry name" value="VWF_A"/>
</dbReference>
<dbReference type="SUPFAM" id="SSF53300">
    <property type="entry name" value="vWA-like"/>
    <property type="match status" value="1"/>
</dbReference>
<keyword evidence="1" id="KW-0175">Coiled coil</keyword>
<protein>
    <recommendedName>
        <fullName evidence="2">VWFA domain-containing protein</fullName>
    </recommendedName>
</protein>
<evidence type="ECO:0000259" key="2">
    <source>
        <dbReference type="PROSITE" id="PS50234"/>
    </source>
</evidence>
<dbReference type="Gene3D" id="3.40.50.410">
    <property type="entry name" value="von Willebrand factor, type A domain"/>
    <property type="match status" value="1"/>
</dbReference>
<reference evidence="3 4" key="1">
    <citation type="journal article" date="2019" name="Sci. Rep.">
        <title>A high-quality genome of Eragrostis curvula grass provides insights into Poaceae evolution and supports new strategies to enhance forage quality.</title>
        <authorList>
            <person name="Carballo J."/>
            <person name="Santos B.A.C.M."/>
            <person name="Zappacosta D."/>
            <person name="Garbus I."/>
            <person name="Selva J.P."/>
            <person name="Gallo C.A."/>
            <person name="Diaz A."/>
            <person name="Albertini E."/>
            <person name="Caccamo M."/>
            <person name="Echenique V."/>
        </authorList>
    </citation>
    <scope>NUCLEOTIDE SEQUENCE [LARGE SCALE GENOMIC DNA]</scope>
    <source>
        <strain evidence="4">cv. Victoria</strain>
        <tissue evidence="3">Leaf</tissue>
    </source>
</reference>
<dbReference type="EMBL" id="RWGY01000029">
    <property type="protein sequence ID" value="TVU18031.1"/>
    <property type="molecule type" value="Genomic_DNA"/>
</dbReference>
<dbReference type="OrthoDB" id="690377at2759"/>
<dbReference type="PROSITE" id="PS50234">
    <property type="entry name" value="VWFA"/>
    <property type="match status" value="1"/>
</dbReference>
<evidence type="ECO:0000313" key="4">
    <source>
        <dbReference type="Proteomes" id="UP000324897"/>
    </source>
</evidence>
<feature type="non-terminal residue" evidence="3">
    <location>
        <position position="1"/>
    </location>
</feature>
<comment type="caution">
    <text evidence="3">The sequence shown here is derived from an EMBL/GenBank/DDBJ whole genome shotgun (WGS) entry which is preliminary data.</text>
</comment>
<dbReference type="Proteomes" id="UP000324897">
    <property type="component" value="Chromosome 7"/>
</dbReference>
<keyword evidence="4" id="KW-1185">Reference proteome</keyword>
<feature type="coiled-coil region" evidence="1">
    <location>
        <begin position="593"/>
        <end position="694"/>
    </location>
</feature>
<dbReference type="InterPro" id="IPR036465">
    <property type="entry name" value="vWFA_dom_sf"/>
</dbReference>
<dbReference type="PANTHER" id="PTHR10579">
    <property type="entry name" value="CALCIUM-ACTIVATED CHLORIDE CHANNEL REGULATOR"/>
    <property type="match status" value="1"/>
</dbReference>
<name>A0A5J9U4J9_9POAL</name>
<dbReference type="InterPro" id="IPR051266">
    <property type="entry name" value="CLCR"/>
</dbReference>
<sequence>MNSITPFQSASSGSHEKVQVATMARFKSILSTKSCNKFPVLVQLTAPHGVTERPGVDLVAVLDVSGSMWRDNRMDSMKQAMEFVIDSLGPDDRLSVVSFNDFPQRRTELSFMSKVNQETAKREVLALEPGGNDDMGAAMKEAAEILRQRRPEERSNRLGRIIFLSDGENEQIFNQDISPEFPAETFGLGADHDPNCLRYIADKTNGVYSFVNRDLEKMKLAFAQSIGGLTSVTATDLKIQLKTHEGITISSIESGSYPKSISSDGRSGTIHVHDMYAGEQKNFTAFLTIPEGRKKLMSIRGCYRNPKIRNGDSIPLDDNEVAIRRPWWSIFTDDTVNPEVAAELTRQQLVKGVSAIAEGEHPAADSIQRLWDKITESEDGRMTPKQTLDNLGEEVIGMKKEGKPFILSWLTSHLWQRATTKGSPSASNVFQTKEMIKKVCIAENKTPVQEKIPTHDGKVKTKCGAVISWARSNPNYCALACIALMLLAGTILPILWLKADHDIKEQTTADGAVDGSGEDKNIAMVDVSKHQAWLKLEESLKAVMLKKTEEAGITSFLHDASSEDMSHATSRYILLALVHASVLGSRCNSAPTIALLEQKVERLEAEKMELSVKIEALVKEKAEETANCAACCKDNDEALERANTRIVELERQLQDKKAFAESLMLEVANADAHLKTCSERIDKLEAKVRDMEGTVVDQ</sequence>
<evidence type="ECO:0000256" key="1">
    <source>
        <dbReference type="SAM" id="Coils"/>
    </source>
</evidence>
<feature type="domain" description="VWFA" evidence="2">
    <location>
        <begin position="57"/>
        <end position="226"/>
    </location>
</feature>